<dbReference type="InterPro" id="IPR008841">
    <property type="entry name" value="Siphovirus-type_tail_N"/>
</dbReference>
<keyword evidence="4" id="KW-1185">Reference proteome</keyword>
<proteinExistence type="predicted"/>
<dbReference type="OrthoDB" id="424at10239"/>
<evidence type="ECO:0000259" key="1">
    <source>
        <dbReference type="Pfam" id="PF05709"/>
    </source>
</evidence>
<feature type="domain" description="Siphovirus-type tail component RIFT-related" evidence="1">
    <location>
        <begin position="27"/>
        <end position="128"/>
    </location>
</feature>
<sequence length="1050" mass="118571">MGQNYEFLRSFTIDGKETKHLFQIAKLNIPFLSKENEFFQVGNTDGKHFRNTRLGDYTLSIDGFIIKDNTGKTVPQVMDELKALVNSDEPQKLVFDMFPDRYFNAIFTGAEEYDATDLKYTPLTLTFDVPDGLAHATESIGFSNTYSTTTNVMLDSEYNAINKYMKPWVQKLDEKFNNSNVVQGDFTNGVPLNFERDDKTDERWLNWNPATTIHTDELKVGDDVNFSVYAQVVSIDEENTKDYAGQVILEEWDTVKGAILKRHIVYIPKKVTTEFTEYGSVVKIENEKTNAINLQYGFRGSNLIKWSKPMVSFLPPIGATVTAPSVGAKAYSNSLDFGEYDYSGNPNLMNNLSFSDFVVQAGSGTISDGGKYLKINKTSGTNFFVMAGYKNGTYYLTPVLSNTTYTITYTLRKSSNFVPQSGKRIIMRYRLNQNNVTNNLGELILDSTNVNAEFTTYTKTFTTGTLVNPNSYYFQVLVEEGLSGEIELSYEIKLERGSTATPYQPNLLDAPYYLSKIPLGENILKPASFPINTTEYMAASFTPNEPYVQGQKYTFTMKASKPYTQTFGIFLRAGSLPVGNMAPVEGLVDVWEITFTITQAHIDGNANAVNVFQLPQSTKGTVNIEWAKLEKGDTRTPNIPYYKYEGIAPAPSNNPKDYHWGYSPSYINAVEYVASGDSVGDLIKIENNGTYRTKPRFSFRMRGENGLVALLNQNGAILQFGNPEDVDGTTSSRVEPAMNETFWGNTLNPALKVNTGFKSVYPNMNSNPATPNRIQGTLNMKDDPDAVQPVYTGVGDINVWHGPTVVGDIAAPSNTDRTLPITTHFRFGFDNYNKGQRGRLEFSTFDELGNPIMTAIIRDSSTASNELVFEAWYKNNKLHQMKLDRKVFNKSFYEMNMDRRGNRLVWRVVQIKSLNQAPGGWSQATIDKEYKFVWTLPEPDTSKFTKAGFWFMRFSNKYGVIMRMTDMQARWEGTPYYQDLKNYFQDGDLVEIDTATREFFVNGVVNNQLNVVGNQWEKFELETGETTIQPIVSEWANMAEVTAEITQNYL</sequence>
<dbReference type="Proteomes" id="UP000203130">
    <property type="component" value="Segment"/>
</dbReference>
<dbReference type="Pfam" id="PF05709">
    <property type="entry name" value="Sipho_tail"/>
    <property type="match status" value="1"/>
</dbReference>
<dbReference type="InterPro" id="IPR006520">
    <property type="entry name" value="Dit_BPSPP_N"/>
</dbReference>
<evidence type="ECO:0000313" key="3">
    <source>
        <dbReference type="EMBL" id="ALF02005.1"/>
    </source>
</evidence>
<dbReference type="KEGG" id="vg:26628075"/>
<protein>
    <submittedName>
        <fullName evidence="3">Minor tail protein</fullName>
    </submittedName>
</protein>
<dbReference type="RefSeq" id="YP_009200906.1">
    <property type="nucleotide sequence ID" value="NC_028826.1"/>
</dbReference>
<gene>
    <name evidence="3" type="ORF">EFm5_36</name>
</gene>
<reference evidence="3 4" key="1">
    <citation type="submission" date="2015-08" db="EMBL/GenBank/DDBJ databases">
        <title>Complete genome sequence analysis of novel bacteriophage IME-EFm5.</title>
        <authorList>
            <person name="Gong P."/>
            <person name="Han W."/>
            <person name="Gu J."/>
        </authorList>
    </citation>
    <scope>NUCLEOTIDE SEQUENCE [LARGE SCALE GENOMIC DNA]</scope>
</reference>
<dbReference type="Gene3D" id="2.40.30.200">
    <property type="match status" value="1"/>
</dbReference>
<dbReference type="NCBIfam" id="TIGR01633">
    <property type="entry name" value="phi3626_gp14_N"/>
    <property type="match status" value="1"/>
</dbReference>
<name>A0A0M4RT83_9CAUD</name>
<feature type="domain" description="Distal tail component second carbohydrate binding" evidence="2">
    <location>
        <begin position="748"/>
        <end position="972"/>
    </location>
</feature>
<dbReference type="Pfam" id="PF21869">
    <property type="entry name" value="Dit-like_CBM2"/>
    <property type="match status" value="1"/>
</dbReference>
<dbReference type="InterPro" id="IPR054064">
    <property type="entry name" value="Dit-like_CBM2"/>
</dbReference>
<evidence type="ECO:0000259" key="2">
    <source>
        <dbReference type="Pfam" id="PF21869"/>
    </source>
</evidence>
<accession>A0A0M4RT83</accession>
<dbReference type="GeneID" id="26628075"/>
<dbReference type="EMBL" id="KT588072">
    <property type="protein sequence ID" value="ALF02005.1"/>
    <property type="molecule type" value="Genomic_DNA"/>
</dbReference>
<evidence type="ECO:0000313" key="4">
    <source>
        <dbReference type="Proteomes" id="UP000203130"/>
    </source>
</evidence>
<organism evidence="3 4">
    <name type="scientific">Enterococcus phage IME-EFm5</name>
    <dbReference type="NCBI Taxonomy" id="1718158"/>
    <lineage>
        <taxon>Viruses</taxon>
        <taxon>Duplodnaviria</taxon>
        <taxon>Heunggongvirae</taxon>
        <taxon>Uroviricota</taxon>
        <taxon>Caudoviricetes</taxon>
        <taxon>Efemquintavirus</taxon>
        <taxon>Efemquintavirus Efm5</taxon>
    </lineage>
</organism>